<dbReference type="SUPFAM" id="SSF54211">
    <property type="entry name" value="Ribosomal protein S5 domain 2-like"/>
    <property type="match status" value="1"/>
</dbReference>
<dbReference type="Gene3D" id="3.30.230.10">
    <property type="match status" value="1"/>
</dbReference>
<evidence type="ECO:0008006" key="11">
    <source>
        <dbReference type="Google" id="ProtNLM"/>
    </source>
</evidence>
<dbReference type="InterPro" id="IPR006203">
    <property type="entry name" value="GHMP_knse_ATP-bd_CS"/>
</dbReference>
<keyword evidence="10" id="KW-1185">Reference proteome</keyword>
<evidence type="ECO:0000256" key="5">
    <source>
        <dbReference type="ARBA" id="ARBA00022840"/>
    </source>
</evidence>
<proteinExistence type="inferred from homology"/>
<gene>
    <name evidence="9" type="ORF">HBR001_LOCUS3607</name>
</gene>
<evidence type="ECO:0000256" key="3">
    <source>
        <dbReference type="ARBA" id="ARBA00022741"/>
    </source>
</evidence>
<evidence type="ECO:0000313" key="9">
    <source>
        <dbReference type="EMBL" id="CAI5725459.1"/>
    </source>
</evidence>
<dbReference type="Proteomes" id="UP001162031">
    <property type="component" value="Unassembled WGS sequence"/>
</dbReference>
<accession>A0AAV0TT51</accession>
<feature type="domain" description="GHMP kinase N-terminal" evidence="6">
    <location>
        <begin position="140"/>
        <end position="218"/>
    </location>
</feature>
<evidence type="ECO:0000259" key="6">
    <source>
        <dbReference type="Pfam" id="PF00288"/>
    </source>
</evidence>
<keyword evidence="2" id="KW-0808">Transferase</keyword>
<evidence type="ECO:0000259" key="8">
    <source>
        <dbReference type="Pfam" id="PF10509"/>
    </source>
</evidence>
<reference evidence="9" key="1">
    <citation type="submission" date="2022-12" db="EMBL/GenBank/DDBJ databases">
        <authorList>
            <person name="Webb A."/>
        </authorList>
    </citation>
    <scope>NUCLEOTIDE SEQUENCE</scope>
    <source>
        <strain evidence="9">Hp1</strain>
    </source>
</reference>
<dbReference type="InterPro" id="IPR014721">
    <property type="entry name" value="Ribsml_uS5_D2-typ_fold_subgr"/>
</dbReference>
<dbReference type="PROSITE" id="PS00627">
    <property type="entry name" value="GHMP_KINASES_ATP"/>
    <property type="match status" value="1"/>
</dbReference>
<dbReference type="GO" id="GO:0005829">
    <property type="term" value="C:cytosol"/>
    <property type="evidence" value="ECO:0007669"/>
    <property type="project" value="TreeGrafter"/>
</dbReference>
<dbReference type="GO" id="GO:0006012">
    <property type="term" value="P:galactose metabolic process"/>
    <property type="evidence" value="ECO:0007669"/>
    <property type="project" value="InterPro"/>
</dbReference>
<evidence type="ECO:0000259" key="7">
    <source>
        <dbReference type="Pfam" id="PF08544"/>
    </source>
</evidence>
<dbReference type="GO" id="GO:0005524">
    <property type="term" value="F:ATP binding"/>
    <property type="evidence" value="ECO:0007669"/>
    <property type="project" value="UniProtKB-KW"/>
</dbReference>
<dbReference type="Gene3D" id="1.20.1440.340">
    <property type="match status" value="1"/>
</dbReference>
<keyword evidence="4" id="KW-0418">Kinase</keyword>
<dbReference type="InterPro" id="IPR019539">
    <property type="entry name" value="GalKase_N"/>
</dbReference>
<dbReference type="EMBL" id="CANTFL010000608">
    <property type="protein sequence ID" value="CAI5725459.1"/>
    <property type="molecule type" value="Genomic_DNA"/>
</dbReference>
<dbReference type="GO" id="GO:0004335">
    <property type="term" value="F:galactokinase activity"/>
    <property type="evidence" value="ECO:0007669"/>
    <property type="project" value="InterPro"/>
</dbReference>
<keyword evidence="3" id="KW-0547">Nucleotide-binding</keyword>
<sequence length="517" mass="54964">MASFCALPLPHDERLRQRLLRVMETFESRFGVPPAGVVRVPGRVNLIGEHVDYEGYAVLPMAIEQSVYVAFSAVKQGGVPTGGTLLRVTNAQPRYKDAQLSVREATHECMRKLDQDGAGWAKYVLCGVQGVQSAYPELFSTGDKTKLHMAVDGDVPAGYGLSSSSALVVAGALATVSSLRRRSGQEVPSRLELAELCRRAEQHVGTMGGGMDQTAVCLAQEGVALYLEFSTGSATSQLVRVPTTAAADGVTFVVANSLVVAEKAVDAATRYNKRVIECALAAKLIAKKTDIDTWRTITRLVDVQTALGDTAQPAHFDALQKLASAVCPLTECSISDLEKEFGEPIVDLFAGSKLESTANNVIASAASFKLQQRAMHVWGEAERVQQFRAICASLTNEKTTPSSNQDGAGTSDVRAQLKSLGNVMTASHFSCRDLYECSCPELDALVDAALAVGALGARLTGAGWGGCIVALVYKASASKFINDIRSIYYSKRGVAPADASNAIFETAPARGADVFDV</sequence>
<name>A0AAV0TT51_HYABA</name>
<dbReference type="NCBIfam" id="TIGR00131">
    <property type="entry name" value="gal_kin"/>
    <property type="match status" value="1"/>
</dbReference>
<dbReference type="InterPro" id="IPR006204">
    <property type="entry name" value="GHMP_kinase_N_dom"/>
</dbReference>
<dbReference type="PANTHER" id="PTHR10457:SF7">
    <property type="entry name" value="GALACTOKINASE-RELATED"/>
    <property type="match status" value="1"/>
</dbReference>
<comment type="caution">
    <text evidence="9">The sequence shown here is derived from an EMBL/GenBank/DDBJ whole genome shotgun (WGS) entry which is preliminary data.</text>
</comment>
<evidence type="ECO:0000256" key="1">
    <source>
        <dbReference type="ARBA" id="ARBA00006566"/>
    </source>
</evidence>
<feature type="domain" description="GHMP kinase C-terminal" evidence="7">
    <location>
        <begin position="417"/>
        <end position="488"/>
    </location>
</feature>
<dbReference type="PIRSF" id="PIRSF000530">
    <property type="entry name" value="Galactokinase"/>
    <property type="match status" value="1"/>
</dbReference>
<dbReference type="InterPro" id="IPR013750">
    <property type="entry name" value="GHMP_kinase_C_dom"/>
</dbReference>
<evidence type="ECO:0000256" key="2">
    <source>
        <dbReference type="ARBA" id="ARBA00022679"/>
    </source>
</evidence>
<dbReference type="Gene3D" id="3.30.70.3170">
    <property type="match status" value="1"/>
</dbReference>
<dbReference type="InterPro" id="IPR036554">
    <property type="entry name" value="GHMP_kinase_C_sf"/>
</dbReference>
<dbReference type="InterPro" id="IPR019741">
    <property type="entry name" value="Galactokinase_CS"/>
</dbReference>
<feature type="domain" description="Galactokinase N-terminal" evidence="8">
    <location>
        <begin position="24"/>
        <end position="72"/>
    </location>
</feature>
<organism evidence="9 10">
    <name type="scientific">Hyaloperonospora brassicae</name>
    <name type="common">Brassica downy mildew</name>
    <name type="synonym">Peronospora brassicae</name>
    <dbReference type="NCBI Taxonomy" id="162125"/>
    <lineage>
        <taxon>Eukaryota</taxon>
        <taxon>Sar</taxon>
        <taxon>Stramenopiles</taxon>
        <taxon>Oomycota</taxon>
        <taxon>Peronosporomycetes</taxon>
        <taxon>Peronosporales</taxon>
        <taxon>Peronosporaceae</taxon>
        <taxon>Hyaloperonospora</taxon>
    </lineage>
</organism>
<dbReference type="InterPro" id="IPR020568">
    <property type="entry name" value="Ribosomal_Su5_D2-typ_SF"/>
</dbReference>
<dbReference type="PANTHER" id="PTHR10457">
    <property type="entry name" value="MEVALONATE KINASE/GALACTOKINASE"/>
    <property type="match status" value="1"/>
</dbReference>
<evidence type="ECO:0000313" key="10">
    <source>
        <dbReference type="Proteomes" id="UP001162031"/>
    </source>
</evidence>
<dbReference type="SUPFAM" id="SSF55060">
    <property type="entry name" value="GHMP Kinase, C-terminal domain"/>
    <property type="match status" value="1"/>
</dbReference>
<protein>
    <recommendedName>
        <fullName evidence="11">Galactokinase</fullName>
    </recommendedName>
</protein>
<dbReference type="Pfam" id="PF00288">
    <property type="entry name" value="GHMP_kinases_N"/>
    <property type="match status" value="1"/>
</dbReference>
<comment type="similarity">
    <text evidence="1">Belongs to the GHMP kinase family. GalK subfamily.</text>
</comment>
<evidence type="ECO:0000256" key="4">
    <source>
        <dbReference type="ARBA" id="ARBA00022777"/>
    </source>
</evidence>
<keyword evidence="5" id="KW-0067">ATP-binding</keyword>
<dbReference type="PRINTS" id="PR00473">
    <property type="entry name" value="GALCTOKINASE"/>
</dbReference>
<dbReference type="InterPro" id="IPR006206">
    <property type="entry name" value="Mevalonate/galactokinase"/>
</dbReference>
<dbReference type="Pfam" id="PF10509">
    <property type="entry name" value="GalKase_gal_bdg"/>
    <property type="match status" value="1"/>
</dbReference>
<dbReference type="InterPro" id="IPR000705">
    <property type="entry name" value="Galactokinase"/>
</dbReference>
<dbReference type="Pfam" id="PF08544">
    <property type="entry name" value="GHMP_kinases_C"/>
    <property type="match status" value="1"/>
</dbReference>
<dbReference type="PRINTS" id="PR00959">
    <property type="entry name" value="MEVGALKINASE"/>
</dbReference>
<dbReference type="AlphaFoldDB" id="A0AAV0TT51"/>
<dbReference type="PROSITE" id="PS00106">
    <property type="entry name" value="GALACTOKINASE"/>
    <property type="match status" value="1"/>
</dbReference>